<dbReference type="RefSeq" id="WP_143744901.1">
    <property type="nucleotide sequence ID" value="NZ_FOSJ01000010.1"/>
</dbReference>
<name>A0A1I3WU59_9LACT</name>
<keyword evidence="1" id="KW-0472">Membrane</keyword>
<organism evidence="2 3">
    <name type="scientific">Marinilactibacillus piezotolerans</name>
    <dbReference type="NCBI Taxonomy" id="258723"/>
    <lineage>
        <taxon>Bacteria</taxon>
        <taxon>Bacillati</taxon>
        <taxon>Bacillota</taxon>
        <taxon>Bacilli</taxon>
        <taxon>Lactobacillales</taxon>
        <taxon>Carnobacteriaceae</taxon>
        <taxon>Marinilactibacillus</taxon>
    </lineage>
</organism>
<protein>
    <recommendedName>
        <fullName evidence="4">DUF3188 domain-containing protein</fullName>
    </recommendedName>
</protein>
<dbReference type="AlphaFoldDB" id="A0A1I3WU59"/>
<keyword evidence="1" id="KW-1133">Transmembrane helix</keyword>
<evidence type="ECO:0000313" key="3">
    <source>
        <dbReference type="Proteomes" id="UP000199589"/>
    </source>
</evidence>
<accession>A0A1I3WU59</accession>
<evidence type="ECO:0000313" key="2">
    <source>
        <dbReference type="EMBL" id="SFK10900.1"/>
    </source>
</evidence>
<evidence type="ECO:0008006" key="4">
    <source>
        <dbReference type="Google" id="ProtNLM"/>
    </source>
</evidence>
<dbReference type="Proteomes" id="UP000199589">
    <property type="component" value="Unassembled WGS sequence"/>
</dbReference>
<feature type="transmembrane region" description="Helical" evidence="1">
    <location>
        <begin position="29"/>
        <end position="47"/>
    </location>
</feature>
<keyword evidence="1" id="KW-0812">Transmembrane</keyword>
<evidence type="ECO:0000256" key="1">
    <source>
        <dbReference type="SAM" id="Phobius"/>
    </source>
</evidence>
<sequence>MSKNGLFLLSIGCLLLLFSVNTVTAVYDILSLVTALTLIMSGIIITIKGKNPKRSRG</sequence>
<gene>
    <name evidence="2" type="ORF">SAMN04488569_101025</name>
</gene>
<dbReference type="EMBL" id="FOSJ01000010">
    <property type="protein sequence ID" value="SFK10900.1"/>
    <property type="molecule type" value="Genomic_DNA"/>
</dbReference>
<proteinExistence type="predicted"/>
<reference evidence="3" key="1">
    <citation type="submission" date="2016-10" db="EMBL/GenBank/DDBJ databases">
        <authorList>
            <person name="Varghese N."/>
            <person name="Submissions S."/>
        </authorList>
    </citation>
    <scope>NUCLEOTIDE SEQUENCE [LARGE SCALE GENOMIC DNA]</scope>
    <source>
        <strain evidence="3">DSM 16108</strain>
    </source>
</reference>
<keyword evidence="3" id="KW-1185">Reference proteome</keyword>